<gene>
    <name evidence="1" type="ORF">FBU59_004515</name>
</gene>
<protein>
    <submittedName>
        <fullName evidence="1">Uncharacterized protein</fullName>
    </submittedName>
</protein>
<organism evidence="1 2">
    <name type="scientific">Linderina macrospora</name>
    <dbReference type="NCBI Taxonomy" id="4868"/>
    <lineage>
        <taxon>Eukaryota</taxon>
        <taxon>Fungi</taxon>
        <taxon>Fungi incertae sedis</taxon>
        <taxon>Zoopagomycota</taxon>
        <taxon>Kickxellomycotina</taxon>
        <taxon>Kickxellomycetes</taxon>
        <taxon>Kickxellales</taxon>
        <taxon>Kickxellaceae</taxon>
        <taxon>Linderina</taxon>
    </lineage>
</organism>
<evidence type="ECO:0000313" key="1">
    <source>
        <dbReference type="EMBL" id="KAJ1938204.1"/>
    </source>
</evidence>
<reference evidence="1" key="1">
    <citation type="submission" date="2022-07" db="EMBL/GenBank/DDBJ databases">
        <title>Phylogenomic reconstructions and comparative analyses of Kickxellomycotina fungi.</title>
        <authorList>
            <person name="Reynolds N.K."/>
            <person name="Stajich J.E."/>
            <person name="Barry K."/>
            <person name="Grigoriev I.V."/>
            <person name="Crous P."/>
            <person name="Smith M.E."/>
        </authorList>
    </citation>
    <scope>NUCLEOTIDE SEQUENCE</scope>
    <source>
        <strain evidence="1">NRRL 5244</strain>
    </source>
</reference>
<name>A0ACC1J5I2_9FUNG</name>
<keyword evidence="2" id="KW-1185">Reference proteome</keyword>
<accession>A0ACC1J5I2</accession>
<proteinExistence type="predicted"/>
<feature type="non-terminal residue" evidence="1">
    <location>
        <position position="209"/>
    </location>
</feature>
<dbReference type="Proteomes" id="UP001150603">
    <property type="component" value="Unassembled WGS sequence"/>
</dbReference>
<comment type="caution">
    <text evidence="1">The sequence shown here is derived from an EMBL/GenBank/DDBJ whole genome shotgun (WGS) entry which is preliminary data.</text>
</comment>
<sequence>MDNLNVEDIPLVNLLDTLLTEYNATLRTLLSQFDTEANKNTDTNASHRRQQTTHRLVSLDRDLQTIYTEIAQHQARQEEIRQTQLKSIASRSAKLHFIENILDAKDQLETVVFDVNKKLERAKLAADKMPELEEIVEYAKKISAYTKAPPNYDPKNSAVPAEPPYPVEVAMRMGVLNQYRARRALKVERESMMEEDEDEFGDVAEEFQF</sequence>
<evidence type="ECO:0000313" key="2">
    <source>
        <dbReference type="Proteomes" id="UP001150603"/>
    </source>
</evidence>
<dbReference type="EMBL" id="JANBPW010003255">
    <property type="protein sequence ID" value="KAJ1938204.1"/>
    <property type="molecule type" value="Genomic_DNA"/>
</dbReference>